<proteinExistence type="predicted"/>
<name>A0AA39X5I3_9PEZI</name>
<keyword evidence="2" id="KW-0812">Transmembrane</keyword>
<evidence type="ECO:0000256" key="1">
    <source>
        <dbReference type="SAM" id="MobiDB-lite"/>
    </source>
</evidence>
<gene>
    <name evidence="3" type="ORF">B0T14DRAFT_493643</name>
</gene>
<dbReference type="AlphaFoldDB" id="A0AA39X5I3"/>
<feature type="compositionally biased region" description="Basic and acidic residues" evidence="1">
    <location>
        <begin position="162"/>
        <end position="189"/>
    </location>
</feature>
<keyword evidence="4" id="KW-1185">Reference proteome</keyword>
<keyword evidence="2" id="KW-1133">Transmembrane helix</keyword>
<feature type="region of interest" description="Disordered" evidence="1">
    <location>
        <begin position="121"/>
        <end position="210"/>
    </location>
</feature>
<evidence type="ECO:0000313" key="4">
    <source>
        <dbReference type="Proteomes" id="UP001175000"/>
    </source>
</evidence>
<evidence type="ECO:0000256" key="2">
    <source>
        <dbReference type="SAM" id="Phobius"/>
    </source>
</evidence>
<evidence type="ECO:0000313" key="3">
    <source>
        <dbReference type="EMBL" id="KAK0627580.1"/>
    </source>
</evidence>
<feature type="compositionally biased region" description="Polar residues" evidence="1">
    <location>
        <begin position="121"/>
        <end position="147"/>
    </location>
</feature>
<organism evidence="3 4">
    <name type="scientific">Immersiella caudata</name>
    <dbReference type="NCBI Taxonomy" id="314043"/>
    <lineage>
        <taxon>Eukaryota</taxon>
        <taxon>Fungi</taxon>
        <taxon>Dikarya</taxon>
        <taxon>Ascomycota</taxon>
        <taxon>Pezizomycotina</taxon>
        <taxon>Sordariomycetes</taxon>
        <taxon>Sordariomycetidae</taxon>
        <taxon>Sordariales</taxon>
        <taxon>Lasiosphaeriaceae</taxon>
        <taxon>Immersiella</taxon>
    </lineage>
</organism>
<protein>
    <submittedName>
        <fullName evidence="3">Uncharacterized protein</fullName>
    </submittedName>
</protein>
<feature type="region of interest" description="Disordered" evidence="1">
    <location>
        <begin position="1"/>
        <end position="32"/>
    </location>
</feature>
<dbReference type="Proteomes" id="UP001175000">
    <property type="component" value="Unassembled WGS sequence"/>
</dbReference>
<dbReference type="EMBL" id="JAULSU010000002">
    <property type="protein sequence ID" value="KAK0627580.1"/>
    <property type="molecule type" value="Genomic_DNA"/>
</dbReference>
<keyword evidence="2" id="KW-0472">Membrane</keyword>
<feature type="transmembrane region" description="Helical" evidence="2">
    <location>
        <begin position="46"/>
        <end position="69"/>
    </location>
</feature>
<reference evidence="3" key="1">
    <citation type="submission" date="2023-06" db="EMBL/GenBank/DDBJ databases">
        <title>Genome-scale phylogeny and comparative genomics of the fungal order Sordariales.</title>
        <authorList>
            <consortium name="Lawrence Berkeley National Laboratory"/>
            <person name="Hensen N."/>
            <person name="Bonometti L."/>
            <person name="Westerberg I."/>
            <person name="Brannstrom I.O."/>
            <person name="Guillou S."/>
            <person name="Cros-Aarteil S."/>
            <person name="Calhoun S."/>
            <person name="Haridas S."/>
            <person name="Kuo A."/>
            <person name="Mondo S."/>
            <person name="Pangilinan J."/>
            <person name="Riley R."/>
            <person name="Labutti K."/>
            <person name="Andreopoulos B."/>
            <person name="Lipzen A."/>
            <person name="Chen C."/>
            <person name="Yanf M."/>
            <person name="Daum C."/>
            <person name="Ng V."/>
            <person name="Clum A."/>
            <person name="Steindorff A."/>
            <person name="Ohm R."/>
            <person name="Martin F."/>
            <person name="Silar P."/>
            <person name="Natvig D."/>
            <person name="Lalanne C."/>
            <person name="Gautier V."/>
            <person name="Ament-Velasquez S.L."/>
            <person name="Kruys A."/>
            <person name="Hutchinson M.I."/>
            <person name="Powell A.J."/>
            <person name="Barry K."/>
            <person name="Miller A.N."/>
            <person name="Grigoriev I.V."/>
            <person name="Debuchy R."/>
            <person name="Gladieux P."/>
            <person name="Thoren M.H."/>
            <person name="Johannesson H."/>
        </authorList>
    </citation>
    <scope>NUCLEOTIDE SEQUENCE</scope>
    <source>
        <strain evidence="3">CBS 606.72</strain>
    </source>
</reference>
<comment type="caution">
    <text evidence="3">The sequence shown here is derived from an EMBL/GenBank/DDBJ whole genome shotgun (WGS) entry which is preliminary data.</text>
</comment>
<accession>A0AA39X5I3</accession>
<sequence length="210" mass="23278">MAPFQQLPGSLKPREDDVTASASTATPLDGGITAESSAGITSDRPWAVPVIVVGVLIVTALTIWGFVVFNRRREYGKARAQEPYLSRPEFDKRRKMSQAEKLEEEEKQRIIMIRKSLASRSWDGSQADSAPSSRRVSQISNQNQTPTIPEAAEVPGEEEDNEPRPLKGDWKAYEAEVMRESSLERHPASDTDAATTHPLLNQKLPASPQR</sequence>